<dbReference type="OMA" id="FAMKEND"/>
<feature type="region of interest" description="Disordered" evidence="1">
    <location>
        <begin position="129"/>
        <end position="156"/>
    </location>
</feature>
<feature type="compositionally biased region" description="Acidic residues" evidence="1">
    <location>
        <begin position="138"/>
        <end position="148"/>
    </location>
</feature>
<feature type="region of interest" description="Disordered" evidence="1">
    <location>
        <begin position="1"/>
        <end position="33"/>
    </location>
</feature>
<sequence length="254" mass="28810">MPRKYTRKTTWGKTPLEEMESAASEVKEGKKSIRAAARERNIDKSSLLRFIKKKKTGGVKSVAWGAVAEAKRILTDEMEEELAKHLKQLAEQFHGLPPVKCRQLAFEYAQSAGRLGYARDHMILSSEESDVPVPLDNVSDEESSEDERNDPGNTDLSVGDFAIVNFATKHRSIHYIGMVEKVEDDEILAQFLRRIQGNTKEWERPTFAMKENDVAHVPKSDVVKKLPQPKRPGGTTQREQLFIFTCNLQGWNVQ</sequence>
<dbReference type="Proteomes" id="UP000261420">
    <property type="component" value="Unplaced"/>
</dbReference>
<evidence type="ECO:0000313" key="3">
    <source>
        <dbReference type="Proteomes" id="UP000261420"/>
    </source>
</evidence>
<accession>A0A3B4V405</accession>
<reference evidence="2" key="1">
    <citation type="submission" date="2025-08" db="UniProtKB">
        <authorList>
            <consortium name="Ensembl"/>
        </authorList>
    </citation>
    <scope>IDENTIFICATION</scope>
</reference>
<evidence type="ECO:0000256" key="1">
    <source>
        <dbReference type="SAM" id="MobiDB-lite"/>
    </source>
</evidence>
<organism evidence="2 3">
    <name type="scientific">Seriola dumerili</name>
    <name type="common">Greater amberjack</name>
    <name type="synonym">Caranx dumerili</name>
    <dbReference type="NCBI Taxonomy" id="41447"/>
    <lineage>
        <taxon>Eukaryota</taxon>
        <taxon>Metazoa</taxon>
        <taxon>Chordata</taxon>
        <taxon>Craniata</taxon>
        <taxon>Vertebrata</taxon>
        <taxon>Euteleostomi</taxon>
        <taxon>Actinopterygii</taxon>
        <taxon>Neopterygii</taxon>
        <taxon>Teleostei</taxon>
        <taxon>Neoteleostei</taxon>
        <taxon>Acanthomorphata</taxon>
        <taxon>Carangaria</taxon>
        <taxon>Carangiformes</taxon>
        <taxon>Carangidae</taxon>
        <taxon>Seriola</taxon>
    </lineage>
</organism>
<evidence type="ECO:0000313" key="2">
    <source>
        <dbReference type="Ensembl" id="ENSSDUP00000025513.1"/>
    </source>
</evidence>
<dbReference type="AlphaFoldDB" id="A0A3B4V405"/>
<dbReference type="Ensembl" id="ENSSDUT00000025979.1">
    <property type="protein sequence ID" value="ENSSDUP00000025513.1"/>
    <property type="gene ID" value="ENSSDUG00000018515.1"/>
</dbReference>
<protein>
    <recommendedName>
        <fullName evidence="4">HTH psq-type domain-containing protein</fullName>
    </recommendedName>
</protein>
<proteinExistence type="predicted"/>
<keyword evidence="3" id="KW-1185">Reference proteome</keyword>
<dbReference type="GeneTree" id="ENSGT00990000203922"/>
<name>A0A3B4V405_SERDU</name>
<evidence type="ECO:0008006" key="4">
    <source>
        <dbReference type="Google" id="ProtNLM"/>
    </source>
</evidence>
<reference evidence="2" key="2">
    <citation type="submission" date="2025-09" db="UniProtKB">
        <authorList>
            <consortium name="Ensembl"/>
        </authorList>
    </citation>
    <scope>IDENTIFICATION</scope>
</reference>